<proteinExistence type="predicted"/>
<name>A0ABR2L5H2_9EUKA</name>
<dbReference type="EMBL" id="JAPFFF010000001">
    <property type="protein sequence ID" value="KAK8898293.1"/>
    <property type="molecule type" value="Genomic_DNA"/>
</dbReference>
<comment type="caution">
    <text evidence="1">The sequence shown here is derived from an EMBL/GenBank/DDBJ whole genome shotgun (WGS) entry which is preliminary data.</text>
</comment>
<gene>
    <name evidence="1" type="ORF">M9Y10_000573</name>
</gene>
<organism evidence="1 2">
    <name type="scientific">Tritrichomonas musculus</name>
    <dbReference type="NCBI Taxonomy" id="1915356"/>
    <lineage>
        <taxon>Eukaryota</taxon>
        <taxon>Metamonada</taxon>
        <taxon>Parabasalia</taxon>
        <taxon>Tritrichomonadida</taxon>
        <taxon>Tritrichomonadidae</taxon>
        <taxon>Tritrichomonas</taxon>
    </lineage>
</organism>
<evidence type="ECO:0000313" key="1">
    <source>
        <dbReference type="EMBL" id="KAK8898293.1"/>
    </source>
</evidence>
<protein>
    <submittedName>
        <fullName evidence="1">Uncharacterized protein</fullName>
    </submittedName>
</protein>
<reference evidence="1 2" key="1">
    <citation type="submission" date="2024-04" db="EMBL/GenBank/DDBJ databases">
        <title>Tritrichomonas musculus Genome.</title>
        <authorList>
            <person name="Alves-Ferreira E."/>
            <person name="Grigg M."/>
            <person name="Lorenzi H."/>
            <person name="Galac M."/>
        </authorList>
    </citation>
    <scope>NUCLEOTIDE SEQUENCE [LARGE SCALE GENOMIC DNA]</scope>
    <source>
        <strain evidence="1 2">EAF2021</strain>
    </source>
</reference>
<accession>A0ABR2L5H2</accession>
<evidence type="ECO:0000313" key="2">
    <source>
        <dbReference type="Proteomes" id="UP001470230"/>
    </source>
</evidence>
<keyword evidence="2" id="KW-1185">Reference proteome</keyword>
<sequence length="128" mass="15214">MRGNLFSILKFHVFFNPIFNFINQPNLISKDELFEIINQSKLLVIIVFNKNETKETCKCDYKKEKENEGKKKINFDEDLYEMIKKKCFAKKLIQNNADFIHSKEVSKCKNVVNNEKEEEEETPTEDIN</sequence>
<dbReference type="Proteomes" id="UP001470230">
    <property type="component" value="Unassembled WGS sequence"/>
</dbReference>